<dbReference type="InterPro" id="IPR045282">
    <property type="entry name" value="At4g08330-like"/>
</dbReference>
<dbReference type="PANTHER" id="PTHR33674:SF3">
    <property type="entry name" value="YIPPEE DOMAIN-CONTAINING PROTEIN"/>
    <property type="match status" value="1"/>
</dbReference>
<organism evidence="1 2">
    <name type="scientific">Lactuca sativa</name>
    <name type="common">Garden lettuce</name>
    <dbReference type="NCBI Taxonomy" id="4236"/>
    <lineage>
        <taxon>Eukaryota</taxon>
        <taxon>Viridiplantae</taxon>
        <taxon>Streptophyta</taxon>
        <taxon>Embryophyta</taxon>
        <taxon>Tracheophyta</taxon>
        <taxon>Spermatophyta</taxon>
        <taxon>Magnoliopsida</taxon>
        <taxon>eudicotyledons</taxon>
        <taxon>Gunneridae</taxon>
        <taxon>Pentapetalae</taxon>
        <taxon>asterids</taxon>
        <taxon>campanulids</taxon>
        <taxon>Asterales</taxon>
        <taxon>Asteraceae</taxon>
        <taxon>Cichorioideae</taxon>
        <taxon>Cichorieae</taxon>
        <taxon>Lactucinae</taxon>
        <taxon>Lactuca</taxon>
    </lineage>
</organism>
<sequence>MSQADVSYSCGSCGYPLNLASSNRITSEIGSKYRKSIRKGSISFASIDLSRFTQFDEVSCFPICLNRHGSKTKLLCRQCGVHIGYGYVDAHVLHDTESSPISNSYYKQIVIKIRALQPSDPV</sequence>
<gene>
    <name evidence="1" type="ORF">LSAT_V11C800427870</name>
</gene>
<dbReference type="Pfam" id="PF24046">
    <property type="entry name" value="At4g08330"/>
    <property type="match status" value="1"/>
</dbReference>
<evidence type="ECO:0000313" key="2">
    <source>
        <dbReference type="Proteomes" id="UP000235145"/>
    </source>
</evidence>
<name>A0A9R1UR13_LACSA</name>
<dbReference type="Proteomes" id="UP000235145">
    <property type="component" value="Unassembled WGS sequence"/>
</dbReference>
<dbReference type="EMBL" id="NBSK02000008">
    <property type="protein sequence ID" value="KAJ0192412.1"/>
    <property type="molecule type" value="Genomic_DNA"/>
</dbReference>
<evidence type="ECO:0000313" key="1">
    <source>
        <dbReference type="EMBL" id="KAJ0192412.1"/>
    </source>
</evidence>
<dbReference type="PANTHER" id="PTHR33674">
    <property type="entry name" value="METHIONINE-S-OXIDE REDUCTASE"/>
    <property type="match status" value="1"/>
</dbReference>
<protein>
    <submittedName>
        <fullName evidence="1">Uncharacterized protein</fullName>
    </submittedName>
</protein>
<reference evidence="1 2" key="1">
    <citation type="journal article" date="2017" name="Nat. Commun.">
        <title>Genome assembly with in vitro proximity ligation data and whole-genome triplication in lettuce.</title>
        <authorList>
            <person name="Reyes-Chin-Wo S."/>
            <person name="Wang Z."/>
            <person name="Yang X."/>
            <person name="Kozik A."/>
            <person name="Arikit S."/>
            <person name="Song C."/>
            <person name="Xia L."/>
            <person name="Froenicke L."/>
            <person name="Lavelle D.O."/>
            <person name="Truco M.J."/>
            <person name="Xia R."/>
            <person name="Zhu S."/>
            <person name="Xu C."/>
            <person name="Xu H."/>
            <person name="Xu X."/>
            <person name="Cox K."/>
            <person name="Korf I."/>
            <person name="Meyers B.C."/>
            <person name="Michelmore R.W."/>
        </authorList>
    </citation>
    <scope>NUCLEOTIDE SEQUENCE [LARGE SCALE GENOMIC DNA]</scope>
    <source>
        <strain evidence="2">cv. Salinas</strain>
        <tissue evidence="1">Seedlings</tissue>
    </source>
</reference>
<comment type="caution">
    <text evidence="1">The sequence shown here is derived from an EMBL/GenBank/DDBJ whole genome shotgun (WGS) entry which is preliminary data.</text>
</comment>
<dbReference type="OrthoDB" id="678806at2759"/>
<keyword evidence="2" id="KW-1185">Reference proteome</keyword>
<proteinExistence type="predicted"/>
<dbReference type="AlphaFoldDB" id="A0A9R1UR13"/>
<accession>A0A9R1UR13</accession>